<dbReference type="PANTHER" id="PTHR30189:SF1">
    <property type="entry name" value="LPS-ASSEMBLY PROTEIN LPTD"/>
    <property type="match status" value="1"/>
</dbReference>
<comment type="subunit">
    <text evidence="1">Component of the lipopolysaccharide transport and assembly complex.</text>
</comment>
<evidence type="ECO:0000313" key="4">
    <source>
        <dbReference type="Proteomes" id="UP000305654"/>
    </source>
</evidence>
<organism evidence="3 4">
    <name type="scientific">Lichenicoccus roseus</name>
    <dbReference type="NCBI Taxonomy" id="2683649"/>
    <lineage>
        <taxon>Bacteria</taxon>
        <taxon>Pseudomonadati</taxon>
        <taxon>Pseudomonadota</taxon>
        <taxon>Alphaproteobacteria</taxon>
        <taxon>Acetobacterales</taxon>
        <taxon>Acetobacteraceae</taxon>
        <taxon>Lichenicoccus</taxon>
    </lineage>
</organism>
<comment type="caution">
    <text evidence="3">The sequence shown here is derived from an EMBL/GenBank/DDBJ whole genome shotgun (WGS) entry which is preliminary data.</text>
</comment>
<name>A0A5R9J8H5_9PROT</name>
<dbReference type="GO" id="GO:0015920">
    <property type="term" value="P:lipopolysaccharide transport"/>
    <property type="evidence" value="ECO:0007669"/>
    <property type="project" value="InterPro"/>
</dbReference>
<sequence length="767" mass="84647" precursor="true">MPRTRSAAARTGRRLSHRAALAASLCPPALVVTLCLPASAQIAMHAGNAAPVTRDEPVTFQADSVSYDTHHALVTWSGHVTIWQNGHILLADQVTYDRNTGVAAARGHVAIIEPDGQVLFATYMELTQGMRQAVMTDMRGILAMNGKLAANGSRRTDGKVNVMSRAVYTACKICAQHPDRPPFWQLRSYSATQDLEHKRIEYEDTYLDMFGIPVGYLPYFSTPDPSVKRQSGFLLSSLSPNDKNLGTYVTLPYYWVIDGQSDATLVPLISSSTGPQLGGQYRNLMNFGRFTLTGAVAYDTHTPSLIAGQVPDYKEIGLSGYGYAKADFDWNQNWHYGANINLASSSDYMRDYRVSGYGNDVLTSNAYLEGFGIGAYSRLETIAYQGLNTGVINQSELPYVLPRYKYSFFGEPDALGGRLSVDSNDFNIYRPNGVSDERASLSLNWDRPFRGALGTMWLFTIHVDSEVYNAHKLDLTPAYSNVNAATTSQALPTAALKLNWPFLRTLKSGGTQIVEPIVQVIAAPNSGNSINDHIPNEDSLDTEFTDTSLFALNRHEGIDRLDGGLRANVGLHMNWSWGAKSIDALVGESYQEHVDQNQIINSGLTSHASDIVSRISFVPANWLDLTARGRFDHFTGQVHFADGLISVGTNLFRVTGGYIYNQHDLYYYYDSSIRTADPQLAYFEPQNEATLGISSRWRQYRASVFGRRDLATNQNVAIGADAAYENDCFIFDLSYVKRYTTISGESGDSSILFSLTFKTIGTFPVNG</sequence>
<dbReference type="EMBL" id="VCDI01000001">
    <property type="protein sequence ID" value="TLU73924.1"/>
    <property type="molecule type" value="Genomic_DNA"/>
</dbReference>
<keyword evidence="1" id="KW-0998">Cell outer membrane</keyword>
<keyword evidence="1" id="KW-0472">Membrane</keyword>
<dbReference type="Gene3D" id="2.60.450.10">
    <property type="entry name" value="Lipopolysaccharide (LPS) transport protein A like domain"/>
    <property type="match status" value="1"/>
</dbReference>
<keyword evidence="1" id="KW-0732">Signal</keyword>
<dbReference type="GO" id="GO:0009279">
    <property type="term" value="C:cell outer membrane"/>
    <property type="evidence" value="ECO:0007669"/>
    <property type="project" value="UniProtKB-SubCell"/>
</dbReference>
<protein>
    <recommendedName>
        <fullName evidence="1">LPS-assembly protein LptD</fullName>
    </recommendedName>
</protein>
<keyword evidence="4" id="KW-1185">Reference proteome</keyword>
<comment type="caution">
    <text evidence="1">Lacks conserved residue(s) required for the propagation of feature annotation.</text>
</comment>
<gene>
    <name evidence="1" type="primary">lptD</name>
    <name evidence="3" type="ORF">FE263_01490</name>
</gene>
<dbReference type="RefSeq" id="WP_138324177.1">
    <property type="nucleotide sequence ID" value="NZ_VCDI01000001.1"/>
</dbReference>
<dbReference type="InterPro" id="IPR020889">
    <property type="entry name" value="LipoPS_assembly_LptD"/>
</dbReference>
<comment type="similarity">
    <text evidence="1">Belongs to the LptD family.</text>
</comment>
<feature type="domain" description="LptD C-terminal" evidence="2">
    <location>
        <begin position="320"/>
        <end position="681"/>
    </location>
</feature>
<reference evidence="3 4" key="1">
    <citation type="submission" date="2019-05" db="EMBL/GenBank/DDBJ databases">
        <authorList>
            <person name="Pankratov T."/>
            <person name="Grouzdev D."/>
        </authorList>
    </citation>
    <scope>NUCLEOTIDE SEQUENCE [LARGE SCALE GENOMIC DNA]</scope>
    <source>
        <strain evidence="3 4">KEBCLARHB70R</strain>
    </source>
</reference>
<dbReference type="GO" id="GO:1990351">
    <property type="term" value="C:transporter complex"/>
    <property type="evidence" value="ECO:0007669"/>
    <property type="project" value="TreeGrafter"/>
</dbReference>
<proteinExistence type="inferred from homology"/>
<feature type="signal peptide" evidence="1">
    <location>
        <begin position="1"/>
        <end position="40"/>
    </location>
</feature>
<feature type="chain" id="PRO_5024520605" description="LPS-assembly protein LptD" evidence="1">
    <location>
        <begin position="41"/>
        <end position="767"/>
    </location>
</feature>
<dbReference type="InterPro" id="IPR007543">
    <property type="entry name" value="LptD_C"/>
</dbReference>
<dbReference type="GO" id="GO:0043165">
    <property type="term" value="P:Gram-negative-bacterium-type cell outer membrane assembly"/>
    <property type="evidence" value="ECO:0007669"/>
    <property type="project" value="UniProtKB-UniRule"/>
</dbReference>
<dbReference type="Pfam" id="PF04453">
    <property type="entry name" value="LptD"/>
    <property type="match status" value="1"/>
</dbReference>
<evidence type="ECO:0000313" key="3">
    <source>
        <dbReference type="EMBL" id="TLU73924.1"/>
    </source>
</evidence>
<dbReference type="AlphaFoldDB" id="A0A5R9J8H5"/>
<comment type="subcellular location">
    <subcellularLocation>
        <location evidence="1">Cell outer membrane</location>
    </subcellularLocation>
</comment>
<accession>A0A5R9J8H5</accession>
<evidence type="ECO:0000256" key="1">
    <source>
        <dbReference type="HAMAP-Rule" id="MF_01411"/>
    </source>
</evidence>
<dbReference type="Proteomes" id="UP000305654">
    <property type="component" value="Unassembled WGS sequence"/>
</dbReference>
<dbReference type="OrthoDB" id="9760225at2"/>
<dbReference type="PANTHER" id="PTHR30189">
    <property type="entry name" value="LPS-ASSEMBLY PROTEIN"/>
    <property type="match status" value="1"/>
</dbReference>
<dbReference type="HAMAP" id="MF_01411">
    <property type="entry name" value="LPS_assembly_LptD"/>
    <property type="match status" value="1"/>
</dbReference>
<comment type="function">
    <text evidence="1">Involved in the assembly of lipopolysaccharide (LPS) at the surface of the outer membrane.</text>
</comment>
<dbReference type="InterPro" id="IPR050218">
    <property type="entry name" value="LptD"/>
</dbReference>
<evidence type="ECO:0000259" key="2">
    <source>
        <dbReference type="Pfam" id="PF04453"/>
    </source>
</evidence>